<proteinExistence type="predicted"/>
<dbReference type="Proteomes" id="UP000192472">
    <property type="component" value="Unassembled WGS sequence"/>
</dbReference>
<dbReference type="RefSeq" id="WP_139793727.1">
    <property type="nucleotide sequence ID" value="NZ_FWYF01000001.1"/>
</dbReference>
<accession>A0A1W2G6V0</accession>
<reference evidence="1 2" key="1">
    <citation type="submission" date="2017-04" db="EMBL/GenBank/DDBJ databases">
        <authorList>
            <person name="Afonso C.L."/>
            <person name="Miller P.J."/>
            <person name="Scott M.A."/>
            <person name="Spackman E."/>
            <person name="Goraichik I."/>
            <person name="Dimitrov K.M."/>
            <person name="Suarez D.L."/>
            <person name="Swayne D.E."/>
        </authorList>
    </citation>
    <scope>NUCLEOTIDE SEQUENCE [LARGE SCALE GENOMIC DNA]</scope>
    <source>
        <strain evidence="1 2">DSM 26133</strain>
    </source>
</reference>
<gene>
    <name evidence="1" type="ORF">SAMN04488029_0740</name>
</gene>
<protein>
    <submittedName>
        <fullName evidence="1">Uncharacterized protein</fullName>
    </submittedName>
</protein>
<dbReference type="EMBL" id="FWYF01000001">
    <property type="protein sequence ID" value="SMD32395.1"/>
    <property type="molecule type" value="Genomic_DNA"/>
</dbReference>
<keyword evidence="2" id="KW-1185">Reference proteome</keyword>
<evidence type="ECO:0000313" key="1">
    <source>
        <dbReference type="EMBL" id="SMD32395.1"/>
    </source>
</evidence>
<dbReference type="OrthoDB" id="763750at2"/>
<name>A0A1W2G6V0_REIFA</name>
<evidence type="ECO:0000313" key="2">
    <source>
        <dbReference type="Proteomes" id="UP000192472"/>
    </source>
</evidence>
<organism evidence="1 2">
    <name type="scientific">Reichenbachiella faecimaris</name>
    <dbReference type="NCBI Taxonomy" id="692418"/>
    <lineage>
        <taxon>Bacteria</taxon>
        <taxon>Pseudomonadati</taxon>
        <taxon>Bacteroidota</taxon>
        <taxon>Cytophagia</taxon>
        <taxon>Cytophagales</taxon>
        <taxon>Reichenbachiellaceae</taxon>
        <taxon>Reichenbachiella</taxon>
    </lineage>
</organism>
<dbReference type="STRING" id="692418.SAMN04488029_0740"/>
<sequence>MRWNSEKVLSLSALVISLATLITLMYQSKIMREHEENSSFPKLELWNNNLDTKYQLELKNTGLGPGILEDIKVAYKDSIYDLDPRGFARLYLDTVKFPYSLGTSTLGKGRIVQPGEKIWPLQILKDSSYKHPLIEIFGSGEANVIINYSSVYRQHWQIKGIGSIPVLLEEEPQVINEMLKP</sequence>
<dbReference type="AlphaFoldDB" id="A0A1W2G6V0"/>